<evidence type="ECO:0000256" key="3">
    <source>
        <dbReference type="ARBA" id="ARBA00023015"/>
    </source>
</evidence>
<evidence type="ECO:0000256" key="5">
    <source>
        <dbReference type="ARBA" id="ARBA00023163"/>
    </source>
</evidence>
<keyword evidence="5" id="KW-0804">Transcription</keyword>
<sequence length="464" mass="50665">MSAPPAPLFVTLADSLERQIRDGVYRSGDKLPSLREIAATRGYGKNTVVSAFELLVARGLVEPRRGSGFFVKEAVPEAGESADNPSRRRAMDIVWLMRMQLRNEPGQLAVGDAFPPSEWLAGARLDRSHHKVARGGLGALFRYGDRLGYAPLRHRLVRRLADVGIAAHPQQIVLTHGANEAMDLIVRYFVPPGGVVLIDDPGYYPLLGKLHLAGARIVGVPRLADGPDLQALEQALKAERPRLFFTQSLAHNPTGSDLSAPKAQAVLRLAEQHNLLLVENDALSDFRPATAARLSALDGLERTLYLGSFSKSLSAALRVGFVACSADLAQDLADLKILTVVSSSEYAERAVETLLAERRHARHLEQLRAQLAEATQSAYALLDRMGAEVFVRPAHSLFIWARWPGFDDAQALAQSMLDLDIVMAPGNIFSVDSTRISPWSRCNPHAVQDPRFARALERLGGTPP</sequence>
<dbReference type="CDD" id="cd07377">
    <property type="entry name" value="WHTH_GntR"/>
    <property type="match status" value="1"/>
</dbReference>
<dbReference type="RefSeq" id="WP_106845453.1">
    <property type="nucleotide sequence ID" value="NZ_CP027792.1"/>
</dbReference>
<keyword evidence="3" id="KW-0805">Transcription regulation</keyword>
<evidence type="ECO:0000313" key="9">
    <source>
        <dbReference type="Proteomes" id="UP000241829"/>
    </source>
</evidence>
<evidence type="ECO:0000256" key="1">
    <source>
        <dbReference type="ARBA" id="ARBA00005384"/>
    </source>
</evidence>
<dbReference type="AlphaFoldDB" id="A0A2P1NIM5"/>
<keyword evidence="4" id="KW-0238">DNA-binding</keyword>
<dbReference type="InterPro" id="IPR004839">
    <property type="entry name" value="Aminotransferase_I/II_large"/>
</dbReference>
<dbReference type="Pfam" id="PF00155">
    <property type="entry name" value="Aminotran_1_2"/>
    <property type="match status" value="1"/>
</dbReference>
<evidence type="ECO:0000256" key="6">
    <source>
        <dbReference type="SAM" id="Coils"/>
    </source>
</evidence>
<dbReference type="InterPro" id="IPR051446">
    <property type="entry name" value="HTH_trans_reg/aminotransferase"/>
</dbReference>
<dbReference type="GO" id="GO:0003700">
    <property type="term" value="F:DNA-binding transcription factor activity"/>
    <property type="evidence" value="ECO:0007669"/>
    <property type="project" value="InterPro"/>
</dbReference>
<dbReference type="PANTHER" id="PTHR46577">
    <property type="entry name" value="HTH-TYPE TRANSCRIPTIONAL REGULATORY PROTEIN GABR"/>
    <property type="match status" value="1"/>
</dbReference>
<comment type="similarity">
    <text evidence="1">In the C-terminal section; belongs to the class-I pyridoxal-phosphate-dependent aminotransferase family.</text>
</comment>
<keyword evidence="2" id="KW-0663">Pyridoxal phosphate</keyword>
<dbReference type="InterPro" id="IPR036388">
    <property type="entry name" value="WH-like_DNA-bd_sf"/>
</dbReference>
<dbReference type="SUPFAM" id="SSF53383">
    <property type="entry name" value="PLP-dependent transferases"/>
    <property type="match status" value="1"/>
</dbReference>
<dbReference type="Pfam" id="PF00392">
    <property type="entry name" value="GntR"/>
    <property type="match status" value="1"/>
</dbReference>
<organism evidence="8 9">
    <name type="scientific">Pulveribacter suum</name>
    <dbReference type="NCBI Taxonomy" id="2116657"/>
    <lineage>
        <taxon>Bacteria</taxon>
        <taxon>Pseudomonadati</taxon>
        <taxon>Pseudomonadota</taxon>
        <taxon>Betaproteobacteria</taxon>
        <taxon>Burkholderiales</taxon>
        <taxon>Comamonadaceae</taxon>
        <taxon>Pulveribacter</taxon>
    </lineage>
</organism>
<evidence type="ECO:0000313" key="8">
    <source>
        <dbReference type="EMBL" id="AVP56896.1"/>
    </source>
</evidence>
<keyword evidence="6" id="KW-0175">Coiled coil</keyword>
<dbReference type="PROSITE" id="PS50949">
    <property type="entry name" value="HTH_GNTR"/>
    <property type="match status" value="1"/>
</dbReference>
<feature type="coiled-coil region" evidence="6">
    <location>
        <begin position="357"/>
        <end position="384"/>
    </location>
</feature>
<gene>
    <name evidence="8" type="ORF">C7H73_03915</name>
</gene>
<proteinExistence type="inferred from homology"/>
<evidence type="ECO:0000256" key="4">
    <source>
        <dbReference type="ARBA" id="ARBA00023125"/>
    </source>
</evidence>
<dbReference type="InterPro" id="IPR015421">
    <property type="entry name" value="PyrdxlP-dep_Trfase_major"/>
</dbReference>
<feature type="domain" description="HTH gntR-type" evidence="7">
    <location>
        <begin position="6"/>
        <end position="74"/>
    </location>
</feature>
<reference evidence="9" key="1">
    <citation type="submission" date="2018-03" db="EMBL/GenBank/DDBJ databases">
        <title>Genome sequencing of Melaminivora sp. strain SC2-7.</title>
        <authorList>
            <person name="Kim S.-J."/>
            <person name="Heo J."/>
            <person name="Ahn J.-H."/>
            <person name="Kwon S.-W."/>
        </authorList>
    </citation>
    <scope>NUCLEOTIDE SEQUENCE [LARGE SCALE GENOMIC DNA]</scope>
    <source>
        <strain evidence="9">SC2-7</strain>
    </source>
</reference>
<dbReference type="CDD" id="cd00609">
    <property type="entry name" value="AAT_like"/>
    <property type="match status" value="1"/>
</dbReference>
<dbReference type="Proteomes" id="UP000241829">
    <property type="component" value="Chromosome"/>
</dbReference>
<accession>A0A2P1NIM5</accession>
<dbReference type="SUPFAM" id="SSF46785">
    <property type="entry name" value="Winged helix' DNA-binding domain"/>
    <property type="match status" value="1"/>
</dbReference>
<dbReference type="SMART" id="SM00345">
    <property type="entry name" value="HTH_GNTR"/>
    <property type="match status" value="1"/>
</dbReference>
<dbReference type="OrthoDB" id="9804020at2"/>
<dbReference type="KEGG" id="melm:C7H73_03915"/>
<evidence type="ECO:0000256" key="2">
    <source>
        <dbReference type="ARBA" id="ARBA00022898"/>
    </source>
</evidence>
<dbReference type="Gene3D" id="1.10.10.10">
    <property type="entry name" value="Winged helix-like DNA-binding domain superfamily/Winged helix DNA-binding domain"/>
    <property type="match status" value="1"/>
</dbReference>
<dbReference type="GO" id="GO:0030170">
    <property type="term" value="F:pyridoxal phosphate binding"/>
    <property type="evidence" value="ECO:0007669"/>
    <property type="project" value="InterPro"/>
</dbReference>
<dbReference type="Gene3D" id="3.40.640.10">
    <property type="entry name" value="Type I PLP-dependent aspartate aminotransferase-like (Major domain)"/>
    <property type="match status" value="1"/>
</dbReference>
<dbReference type="GO" id="GO:0003677">
    <property type="term" value="F:DNA binding"/>
    <property type="evidence" value="ECO:0007669"/>
    <property type="project" value="UniProtKB-KW"/>
</dbReference>
<evidence type="ECO:0000259" key="7">
    <source>
        <dbReference type="PROSITE" id="PS50949"/>
    </source>
</evidence>
<dbReference type="InterPro" id="IPR036390">
    <property type="entry name" value="WH_DNA-bd_sf"/>
</dbReference>
<dbReference type="PANTHER" id="PTHR46577:SF2">
    <property type="entry name" value="TRANSCRIPTIONAL REGULATORY PROTEIN"/>
    <property type="match status" value="1"/>
</dbReference>
<protein>
    <submittedName>
        <fullName evidence="8">GntR family transcriptional regulator</fullName>
    </submittedName>
</protein>
<name>A0A2P1NIM5_9BURK</name>
<dbReference type="EMBL" id="CP027792">
    <property type="protein sequence ID" value="AVP56896.1"/>
    <property type="molecule type" value="Genomic_DNA"/>
</dbReference>
<dbReference type="InterPro" id="IPR000524">
    <property type="entry name" value="Tscrpt_reg_HTH_GntR"/>
</dbReference>
<dbReference type="InterPro" id="IPR015424">
    <property type="entry name" value="PyrdxlP-dep_Trfase"/>
</dbReference>
<keyword evidence="9" id="KW-1185">Reference proteome</keyword>